<evidence type="ECO:0000313" key="2">
    <source>
        <dbReference type="Proteomes" id="UP000272025"/>
    </source>
</evidence>
<evidence type="ECO:0000313" key="1">
    <source>
        <dbReference type="EMBL" id="ROT38878.1"/>
    </source>
</evidence>
<accession>A0A3N2PWJ5</accession>
<dbReference type="RefSeq" id="XP_028466684.1">
    <property type="nucleotide sequence ID" value="XM_028611678.1"/>
</dbReference>
<proteinExistence type="predicted"/>
<keyword evidence="2" id="KW-1185">Reference proteome</keyword>
<gene>
    <name evidence="1" type="ORF">SODALDRAFT_332316</name>
</gene>
<dbReference type="STRING" id="1314773.A0A3N2PWJ5"/>
<reference evidence="1 2" key="1">
    <citation type="journal article" date="2018" name="Mol. Ecol.">
        <title>The obligate alkalophilic soda-lake fungus Sodiomyces alkalinus has shifted to a protein diet.</title>
        <authorList>
            <person name="Grum-Grzhimaylo A.A."/>
            <person name="Falkoski D.L."/>
            <person name="van den Heuvel J."/>
            <person name="Valero-Jimenez C.A."/>
            <person name="Min B."/>
            <person name="Choi I.G."/>
            <person name="Lipzen A."/>
            <person name="Daum C.G."/>
            <person name="Aanen D.K."/>
            <person name="Tsang A."/>
            <person name="Henrissat B."/>
            <person name="Bilanenko E.N."/>
            <person name="de Vries R.P."/>
            <person name="van Kan J.A.L."/>
            <person name="Grigoriev I.V."/>
            <person name="Debets A.J.M."/>
        </authorList>
    </citation>
    <scope>NUCLEOTIDE SEQUENCE [LARGE SCALE GENOMIC DNA]</scope>
    <source>
        <strain evidence="1 2">F11</strain>
    </source>
</reference>
<protein>
    <submittedName>
        <fullName evidence="1">Uncharacterized protein</fullName>
    </submittedName>
</protein>
<dbReference type="OrthoDB" id="3029470at2759"/>
<dbReference type="AlphaFoldDB" id="A0A3N2PWJ5"/>
<dbReference type="Proteomes" id="UP000272025">
    <property type="component" value="Unassembled WGS sequence"/>
</dbReference>
<organism evidence="1 2">
    <name type="scientific">Sodiomyces alkalinus (strain CBS 110278 / VKM F-3762 / F11)</name>
    <name type="common">Alkaliphilic filamentous fungus</name>
    <dbReference type="NCBI Taxonomy" id="1314773"/>
    <lineage>
        <taxon>Eukaryota</taxon>
        <taxon>Fungi</taxon>
        <taxon>Dikarya</taxon>
        <taxon>Ascomycota</taxon>
        <taxon>Pezizomycotina</taxon>
        <taxon>Sordariomycetes</taxon>
        <taxon>Hypocreomycetidae</taxon>
        <taxon>Glomerellales</taxon>
        <taxon>Plectosphaerellaceae</taxon>
        <taxon>Sodiomyces</taxon>
    </lineage>
</organism>
<dbReference type="GeneID" id="39580156"/>
<sequence>MDIAFDPVRCAELHNQLLAKAIAHIPGAAEEVVRGDVITRLLDVAPEWADMDAPDEVPIYRFLSLLDSYRPLEVRLTPEFWQPVPAYFWNDLYQDLDSRDLILLYPDNTNTPIMDGGLFLNLDTNLVHWGRVNVHPLPPDESWVPLELALTKALDMWECGKFHCGPSPFSSEDTLSTRPWTERDLEDAVSAWDELLTAIRDRLPLPPDAPRPPIQDPLPSSLVEQFDLSPFAKAFLTTAKRPSFAYVAPGHLTTFTRQSFADLYAAETPDAPRRAQNANAAAADEYASLVLPATLAAVPEGAADPSFDKDHGHAKFTINRRAGLYTDPTMGLRDADSAWLLTAEGSAHPVRFVGQRPWGAPRGVRFAEMFSVWADWVRDGVWEVSIEGVATTHAWFTDPATAELRELQWTETCR</sequence>
<dbReference type="EMBL" id="ML119054">
    <property type="protein sequence ID" value="ROT38878.1"/>
    <property type="molecule type" value="Genomic_DNA"/>
</dbReference>
<name>A0A3N2PWJ5_SODAK</name>